<keyword evidence="3 5" id="KW-1133">Transmembrane helix</keyword>
<organism evidence="7 8">
    <name type="scientific">Streptococcus constellatus subsp. pharyngis SK1060 = CCUG 46377</name>
    <dbReference type="NCBI Taxonomy" id="1035184"/>
    <lineage>
        <taxon>Bacteria</taxon>
        <taxon>Bacillati</taxon>
        <taxon>Bacillota</taxon>
        <taxon>Bacilli</taxon>
        <taxon>Lactobacillales</taxon>
        <taxon>Streptococcaceae</taxon>
        <taxon>Streptococcus</taxon>
        <taxon>Streptococcus anginosus group</taxon>
    </lineage>
</organism>
<dbReference type="PANTHER" id="PTHR43394:SF1">
    <property type="entry name" value="ATP-BINDING CASSETTE SUB-FAMILY B MEMBER 10, MITOCHONDRIAL"/>
    <property type="match status" value="1"/>
</dbReference>
<dbReference type="eggNOG" id="COG1132">
    <property type="taxonomic scope" value="Bacteria"/>
</dbReference>
<sequence>MSIISRLLKELRVVRTAFFFAVGIAVLATVTSQLSPLCLRNMIDGPLTQIGSGKDRQVQLLQLAGLYIIVVVLGSILTYLGDRLLAHCGNKVAEHLRNEAYQVMQNLPISYFDDKPAGKIATRIVNDTETLQRQFYASLVSVLIQVLRIVLPTLYCFTLVRLLPRYFCYCFLLFMGYKYFIKN</sequence>
<comment type="subcellular location">
    <subcellularLocation>
        <location evidence="1">Cell membrane</location>
        <topology evidence="1">Multi-pass membrane protein</topology>
    </subcellularLocation>
</comment>
<feature type="transmembrane region" description="Helical" evidence="5">
    <location>
        <begin position="162"/>
        <end position="181"/>
    </location>
</feature>
<dbReference type="SUPFAM" id="SSF90123">
    <property type="entry name" value="ABC transporter transmembrane region"/>
    <property type="match status" value="1"/>
</dbReference>
<dbReference type="GO" id="GO:0005524">
    <property type="term" value="F:ATP binding"/>
    <property type="evidence" value="ECO:0007669"/>
    <property type="project" value="InterPro"/>
</dbReference>
<evidence type="ECO:0000259" key="6">
    <source>
        <dbReference type="PROSITE" id="PS50929"/>
    </source>
</evidence>
<accession>F9P5S7</accession>
<dbReference type="EMBL" id="AFUP01000001">
    <property type="protein sequence ID" value="EGV10477.1"/>
    <property type="molecule type" value="Genomic_DNA"/>
</dbReference>
<dbReference type="AlphaFoldDB" id="F9P5S7"/>
<evidence type="ECO:0000313" key="7">
    <source>
        <dbReference type="EMBL" id="EGV10477.1"/>
    </source>
</evidence>
<dbReference type="Proteomes" id="UP000003287">
    <property type="component" value="Unassembled WGS sequence"/>
</dbReference>
<evidence type="ECO:0000256" key="3">
    <source>
        <dbReference type="ARBA" id="ARBA00022989"/>
    </source>
</evidence>
<evidence type="ECO:0000313" key="8">
    <source>
        <dbReference type="Proteomes" id="UP000003287"/>
    </source>
</evidence>
<feature type="transmembrane region" description="Helical" evidence="5">
    <location>
        <begin position="17"/>
        <end position="39"/>
    </location>
</feature>
<gene>
    <name evidence="7" type="ORF">HMPREF1042_0835</name>
</gene>
<feature type="domain" description="ABC transmembrane type-1" evidence="6">
    <location>
        <begin position="19"/>
        <end position="151"/>
    </location>
</feature>
<dbReference type="PROSITE" id="PS50929">
    <property type="entry name" value="ABC_TM1F"/>
    <property type="match status" value="1"/>
</dbReference>
<proteinExistence type="predicted"/>
<dbReference type="Pfam" id="PF00664">
    <property type="entry name" value="ABC_membrane"/>
    <property type="match status" value="1"/>
</dbReference>
<evidence type="ECO:0000256" key="5">
    <source>
        <dbReference type="SAM" id="Phobius"/>
    </source>
</evidence>
<dbReference type="Gene3D" id="1.20.1560.10">
    <property type="entry name" value="ABC transporter type 1, transmembrane domain"/>
    <property type="match status" value="1"/>
</dbReference>
<keyword evidence="2 5" id="KW-0812">Transmembrane</keyword>
<dbReference type="PANTHER" id="PTHR43394">
    <property type="entry name" value="ATP-DEPENDENT PERMEASE MDL1, MITOCHONDRIAL"/>
    <property type="match status" value="1"/>
</dbReference>
<keyword evidence="4 5" id="KW-0472">Membrane</keyword>
<feature type="transmembrane region" description="Helical" evidence="5">
    <location>
        <begin position="135"/>
        <end position="155"/>
    </location>
</feature>
<name>F9P5S7_STRCV</name>
<dbReference type="GO" id="GO:0005886">
    <property type="term" value="C:plasma membrane"/>
    <property type="evidence" value="ECO:0007669"/>
    <property type="project" value="UniProtKB-SubCell"/>
</dbReference>
<evidence type="ECO:0000256" key="4">
    <source>
        <dbReference type="ARBA" id="ARBA00023136"/>
    </source>
</evidence>
<protein>
    <submittedName>
        <fullName evidence="7">ABC transporter transmembrane region domain protein</fullName>
    </submittedName>
</protein>
<dbReference type="InterPro" id="IPR011527">
    <property type="entry name" value="ABC1_TM_dom"/>
</dbReference>
<evidence type="ECO:0000256" key="2">
    <source>
        <dbReference type="ARBA" id="ARBA00022692"/>
    </source>
</evidence>
<dbReference type="InterPro" id="IPR036640">
    <property type="entry name" value="ABC1_TM_sf"/>
</dbReference>
<dbReference type="GO" id="GO:0015421">
    <property type="term" value="F:ABC-type oligopeptide transporter activity"/>
    <property type="evidence" value="ECO:0007669"/>
    <property type="project" value="TreeGrafter"/>
</dbReference>
<dbReference type="InterPro" id="IPR039421">
    <property type="entry name" value="Type_1_exporter"/>
</dbReference>
<reference evidence="7 8" key="1">
    <citation type="submission" date="2011-06" db="EMBL/GenBank/DDBJ databases">
        <authorList>
            <person name="Harkins D.M."/>
            <person name="Madupu R."/>
            <person name="Durkin A.S."/>
            <person name="Torralba M."/>
            <person name="Methe B."/>
            <person name="Sutton G.G."/>
            <person name="Nelson K.E."/>
        </authorList>
    </citation>
    <scope>NUCLEOTIDE SEQUENCE [LARGE SCALE GENOMIC DNA]</scope>
    <source>
        <strain evidence="7 8">SK1060</strain>
    </source>
</reference>
<evidence type="ECO:0000256" key="1">
    <source>
        <dbReference type="ARBA" id="ARBA00004651"/>
    </source>
</evidence>
<feature type="transmembrane region" description="Helical" evidence="5">
    <location>
        <begin position="60"/>
        <end position="80"/>
    </location>
</feature>